<dbReference type="PANTHER" id="PTHR11076">
    <property type="entry name" value="DNA REPAIR POLYMERASE UMUC / TRANSFERASE FAMILY MEMBER"/>
    <property type="match status" value="1"/>
</dbReference>
<dbReference type="InterPro" id="IPR043128">
    <property type="entry name" value="Rev_trsase/Diguanyl_cyclase"/>
</dbReference>
<dbReference type="Proteomes" id="UP001287356">
    <property type="component" value="Unassembled WGS sequence"/>
</dbReference>
<dbReference type="Gene3D" id="3.30.160.60">
    <property type="entry name" value="Classic Zinc Finger"/>
    <property type="match status" value="1"/>
</dbReference>
<comment type="caution">
    <text evidence="7">The sequence shown here is derived from an EMBL/GenBank/DDBJ whole genome shotgun (WGS) entry which is preliminary data.</text>
</comment>
<dbReference type="FunFam" id="3.30.1490.100:FF:000010">
    <property type="entry name" value="DNA-directed polymerase kappa"/>
    <property type="match status" value="1"/>
</dbReference>
<evidence type="ECO:0000256" key="2">
    <source>
        <dbReference type="ARBA" id="ARBA00010945"/>
    </source>
</evidence>
<feature type="region of interest" description="Disordered" evidence="5">
    <location>
        <begin position="588"/>
        <end position="630"/>
    </location>
</feature>
<sequence length="630" mass="71071">MASEGQQDGNSAVAPEGIAHASLKYSLLGPSLTKAGQESVDQSKACSSNANLTLPLPHQVSDVIYSASKGSKYFTREEAKDKVLTAKIEQMLAKKSDIETLDLSHDLWAADSCISQLEIERDLTQHIVHIDCDAFYAAVELLDRPELENLPFAVGGGVLTTCNYVARRFGCRSGMAGFVAKKLCPELVLLPLNFDKYNAKAAEVRDILSNYDARFESTSIDEAFLNITEYCMSRGTDPANVVDQMRKEIYEKTHITVSAGIAANTRLAKICSNMNKPNGQFVLPRNRTTIMAFMHDLPCRKVNGVGRVLERELASVGIKTCGDIYPQRQYLNRLFGEKTSELLLCCYLGLGRTSIQPAEEYDRKSVGTESTFRDMGDPTELRDKLRSTADELEKDMRRAECKGRTLCLKVKLHTYEVLTRQVVTPKAVYLAEDLYRYSLPMLARLEQEFPCLKLRLMGLRCTHLVRAKKPDTRAFFGLKPEKQDKPRIQRTGTEEEWEQWPENDLDIYSGVGRERATDSRRQGSDDDDSFHRRGNETPPDPEKDRPVSAEEWWDCPICARPQPADERVFNEHIDLCLSRRVIRDTVQQNAVAQPPNGRGATPESKKPKDKKRRGRQSTMVDPKQKRLCFG</sequence>
<evidence type="ECO:0000256" key="5">
    <source>
        <dbReference type="SAM" id="MobiDB-lite"/>
    </source>
</evidence>
<dbReference type="Pfam" id="PF00817">
    <property type="entry name" value="IMS"/>
    <property type="match status" value="1"/>
</dbReference>
<accession>A0AAE0JV10</accession>
<dbReference type="InterPro" id="IPR024728">
    <property type="entry name" value="PolY_HhH_motif"/>
</dbReference>
<dbReference type="Pfam" id="PF11799">
    <property type="entry name" value="IMS_C"/>
    <property type="match status" value="1"/>
</dbReference>
<evidence type="ECO:0000313" key="8">
    <source>
        <dbReference type="Proteomes" id="UP001287356"/>
    </source>
</evidence>
<protein>
    <recommendedName>
        <fullName evidence="3">DNA polymerase kappa</fullName>
    </recommendedName>
</protein>
<reference evidence="7" key="2">
    <citation type="submission" date="2023-06" db="EMBL/GenBank/DDBJ databases">
        <authorList>
            <consortium name="Lawrence Berkeley National Laboratory"/>
            <person name="Haridas S."/>
            <person name="Hensen N."/>
            <person name="Bonometti L."/>
            <person name="Westerberg I."/>
            <person name="Brannstrom I.O."/>
            <person name="Guillou S."/>
            <person name="Cros-Aarteil S."/>
            <person name="Calhoun S."/>
            <person name="Kuo A."/>
            <person name="Mondo S."/>
            <person name="Pangilinan J."/>
            <person name="Riley R."/>
            <person name="Labutti K."/>
            <person name="Andreopoulos B."/>
            <person name="Lipzen A."/>
            <person name="Chen C."/>
            <person name="Yanf M."/>
            <person name="Daum C."/>
            <person name="Ng V."/>
            <person name="Clum A."/>
            <person name="Steindorff A."/>
            <person name="Ohm R."/>
            <person name="Martin F."/>
            <person name="Silar P."/>
            <person name="Natvig D."/>
            <person name="Lalanne C."/>
            <person name="Gautier V."/>
            <person name="Ament-Velasquez S.L."/>
            <person name="Kruys A."/>
            <person name="Hutchinson M.I."/>
            <person name="Powell A.J."/>
            <person name="Barry K."/>
            <person name="Miller A.N."/>
            <person name="Grigoriev I.V."/>
            <person name="Debuchy R."/>
            <person name="Gladieux P."/>
            <person name="Thoren M.H."/>
            <person name="Johannesson H."/>
        </authorList>
    </citation>
    <scope>NUCLEOTIDE SEQUENCE</scope>
    <source>
        <strain evidence="7">CBS 958.72</strain>
    </source>
</reference>
<dbReference type="InterPro" id="IPR017961">
    <property type="entry name" value="DNA_pol_Y-fam_little_finger"/>
</dbReference>
<dbReference type="Gene3D" id="1.10.150.20">
    <property type="entry name" value="5' to 3' exonuclease, C-terminal subdomain"/>
    <property type="match status" value="1"/>
</dbReference>
<evidence type="ECO:0000256" key="3">
    <source>
        <dbReference type="ARBA" id="ARBA00016178"/>
    </source>
</evidence>
<dbReference type="Gene3D" id="1.10.150.810">
    <property type="match status" value="1"/>
</dbReference>
<feature type="domain" description="UmuC" evidence="6">
    <location>
        <begin position="127"/>
        <end position="306"/>
    </location>
</feature>
<dbReference type="GO" id="GO:0006281">
    <property type="term" value="P:DNA repair"/>
    <property type="evidence" value="ECO:0007669"/>
    <property type="project" value="InterPro"/>
</dbReference>
<evidence type="ECO:0000313" key="7">
    <source>
        <dbReference type="EMBL" id="KAK3362040.1"/>
    </source>
</evidence>
<evidence type="ECO:0000256" key="1">
    <source>
        <dbReference type="ARBA" id="ARBA00004173"/>
    </source>
</evidence>
<dbReference type="Gene3D" id="3.40.1170.60">
    <property type="match status" value="1"/>
</dbReference>
<name>A0AAE0JV10_9PEZI</name>
<feature type="region of interest" description="Disordered" evidence="5">
    <location>
        <begin position="513"/>
        <end position="548"/>
    </location>
</feature>
<dbReference type="PROSITE" id="PS50173">
    <property type="entry name" value="UMUC"/>
    <property type="match status" value="1"/>
</dbReference>
<dbReference type="SUPFAM" id="SSF100879">
    <property type="entry name" value="Lesion bypass DNA polymerase (Y-family), little finger domain"/>
    <property type="match status" value="1"/>
</dbReference>
<evidence type="ECO:0000259" key="6">
    <source>
        <dbReference type="PROSITE" id="PS50173"/>
    </source>
</evidence>
<dbReference type="InterPro" id="IPR036775">
    <property type="entry name" value="DNA_pol_Y-fam_lit_finger_sf"/>
</dbReference>
<evidence type="ECO:0000256" key="4">
    <source>
        <dbReference type="ARBA" id="ARBA00023128"/>
    </source>
</evidence>
<dbReference type="GO" id="GO:0005739">
    <property type="term" value="C:mitochondrion"/>
    <property type="evidence" value="ECO:0007669"/>
    <property type="project" value="UniProtKB-SubCell"/>
</dbReference>
<dbReference type="GO" id="GO:0005634">
    <property type="term" value="C:nucleus"/>
    <property type="evidence" value="ECO:0007669"/>
    <property type="project" value="TreeGrafter"/>
</dbReference>
<dbReference type="InterPro" id="IPR022880">
    <property type="entry name" value="DNApol_IV"/>
</dbReference>
<organism evidence="7 8">
    <name type="scientific">Lasiosphaeria ovina</name>
    <dbReference type="NCBI Taxonomy" id="92902"/>
    <lineage>
        <taxon>Eukaryota</taxon>
        <taxon>Fungi</taxon>
        <taxon>Dikarya</taxon>
        <taxon>Ascomycota</taxon>
        <taxon>Pezizomycotina</taxon>
        <taxon>Sordariomycetes</taxon>
        <taxon>Sordariomycetidae</taxon>
        <taxon>Sordariales</taxon>
        <taxon>Lasiosphaeriaceae</taxon>
        <taxon>Lasiosphaeria</taxon>
    </lineage>
</organism>
<dbReference type="NCBIfam" id="NF002677">
    <property type="entry name" value="PRK02406.1"/>
    <property type="match status" value="1"/>
</dbReference>
<comment type="similarity">
    <text evidence="2">Belongs to the DNA polymerase type-Y family.</text>
</comment>
<dbReference type="Gene3D" id="3.30.70.270">
    <property type="match status" value="1"/>
</dbReference>
<feature type="region of interest" description="Disordered" evidence="5">
    <location>
        <begin position="477"/>
        <end position="499"/>
    </location>
</feature>
<dbReference type="InterPro" id="IPR050116">
    <property type="entry name" value="DNA_polymerase-Y"/>
</dbReference>
<dbReference type="InterPro" id="IPR043502">
    <property type="entry name" value="DNA/RNA_pol_sf"/>
</dbReference>
<dbReference type="FunFam" id="3.40.1170.60:FF:000012">
    <property type="entry name" value="Putative DNA-directed polymerase kappa"/>
    <property type="match status" value="1"/>
</dbReference>
<dbReference type="GO" id="GO:0070987">
    <property type="term" value="P:error-free translesion synthesis"/>
    <property type="evidence" value="ECO:0007669"/>
    <property type="project" value="UniProtKB-ARBA"/>
</dbReference>
<dbReference type="FunFam" id="3.30.70.270:FF:000014">
    <property type="entry name" value="DNA polymerase kappa subunit"/>
    <property type="match status" value="1"/>
</dbReference>
<dbReference type="PANTHER" id="PTHR11076:SF33">
    <property type="entry name" value="DNA POLYMERASE KAPPA"/>
    <property type="match status" value="1"/>
</dbReference>
<comment type="subcellular location">
    <subcellularLocation>
        <location evidence="1">Mitochondrion</location>
    </subcellularLocation>
</comment>
<reference evidence="7" key="1">
    <citation type="journal article" date="2023" name="Mol. Phylogenet. Evol.">
        <title>Genome-scale phylogeny and comparative genomics of the fungal order Sordariales.</title>
        <authorList>
            <person name="Hensen N."/>
            <person name="Bonometti L."/>
            <person name="Westerberg I."/>
            <person name="Brannstrom I.O."/>
            <person name="Guillou S."/>
            <person name="Cros-Aarteil S."/>
            <person name="Calhoun S."/>
            <person name="Haridas S."/>
            <person name="Kuo A."/>
            <person name="Mondo S."/>
            <person name="Pangilinan J."/>
            <person name="Riley R."/>
            <person name="LaButti K."/>
            <person name="Andreopoulos B."/>
            <person name="Lipzen A."/>
            <person name="Chen C."/>
            <person name="Yan M."/>
            <person name="Daum C."/>
            <person name="Ng V."/>
            <person name="Clum A."/>
            <person name="Steindorff A."/>
            <person name="Ohm R.A."/>
            <person name="Martin F."/>
            <person name="Silar P."/>
            <person name="Natvig D.O."/>
            <person name="Lalanne C."/>
            <person name="Gautier V."/>
            <person name="Ament-Velasquez S.L."/>
            <person name="Kruys A."/>
            <person name="Hutchinson M.I."/>
            <person name="Powell A.J."/>
            <person name="Barry K."/>
            <person name="Miller A.N."/>
            <person name="Grigoriev I.V."/>
            <person name="Debuchy R."/>
            <person name="Gladieux P."/>
            <person name="Hiltunen Thoren M."/>
            <person name="Johannesson H."/>
        </authorList>
    </citation>
    <scope>NUCLEOTIDE SEQUENCE</scope>
    <source>
        <strain evidence="7">CBS 958.72</strain>
    </source>
</reference>
<dbReference type="GO" id="GO:0003887">
    <property type="term" value="F:DNA-directed DNA polymerase activity"/>
    <property type="evidence" value="ECO:0007669"/>
    <property type="project" value="InterPro"/>
</dbReference>
<dbReference type="Pfam" id="PF11798">
    <property type="entry name" value="IMS_HHH"/>
    <property type="match status" value="1"/>
</dbReference>
<keyword evidence="8" id="KW-1185">Reference proteome</keyword>
<dbReference type="GO" id="GO:0042276">
    <property type="term" value="P:error-prone translesion synthesis"/>
    <property type="evidence" value="ECO:0007669"/>
    <property type="project" value="TreeGrafter"/>
</dbReference>
<dbReference type="InterPro" id="IPR001126">
    <property type="entry name" value="UmuC"/>
</dbReference>
<dbReference type="CDD" id="cd03586">
    <property type="entry name" value="PolY_Pol_IV_kappa"/>
    <property type="match status" value="1"/>
</dbReference>
<keyword evidence="4" id="KW-0496">Mitochondrion</keyword>
<dbReference type="SUPFAM" id="SSF56672">
    <property type="entry name" value="DNA/RNA polymerases"/>
    <property type="match status" value="1"/>
</dbReference>
<gene>
    <name evidence="7" type="ORF">B0T24DRAFT_538090</name>
</gene>
<dbReference type="AlphaFoldDB" id="A0AAE0JV10"/>
<dbReference type="GO" id="GO:0003684">
    <property type="term" value="F:damaged DNA binding"/>
    <property type="evidence" value="ECO:0007669"/>
    <property type="project" value="InterPro"/>
</dbReference>
<dbReference type="Gene3D" id="3.30.1490.100">
    <property type="entry name" value="DNA polymerase, Y-family, little finger domain"/>
    <property type="match status" value="1"/>
</dbReference>
<dbReference type="EMBL" id="JAULSN010000010">
    <property type="protein sequence ID" value="KAK3362040.1"/>
    <property type="molecule type" value="Genomic_DNA"/>
</dbReference>
<proteinExistence type="inferred from homology"/>